<evidence type="ECO:0000313" key="1">
    <source>
        <dbReference type="EMBL" id="QDU46725.1"/>
    </source>
</evidence>
<keyword evidence="2" id="KW-1185">Reference proteome</keyword>
<dbReference type="KEGG" id="sdyn:Mal52_52470"/>
<name>A0A517ZWC2_9PLAN</name>
<dbReference type="Proteomes" id="UP000319383">
    <property type="component" value="Chromosome"/>
</dbReference>
<dbReference type="AlphaFoldDB" id="A0A517ZWC2"/>
<organism evidence="1 2">
    <name type="scientific">Symmachiella dynata</name>
    <dbReference type="NCBI Taxonomy" id="2527995"/>
    <lineage>
        <taxon>Bacteria</taxon>
        <taxon>Pseudomonadati</taxon>
        <taxon>Planctomycetota</taxon>
        <taxon>Planctomycetia</taxon>
        <taxon>Planctomycetales</taxon>
        <taxon>Planctomycetaceae</taxon>
        <taxon>Symmachiella</taxon>
    </lineage>
</organism>
<dbReference type="EMBL" id="CP036276">
    <property type="protein sequence ID" value="QDU46725.1"/>
    <property type="molecule type" value="Genomic_DNA"/>
</dbReference>
<dbReference type="RefSeq" id="WP_145379212.1">
    <property type="nucleotide sequence ID" value="NZ_CAXBED010000029.1"/>
</dbReference>
<evidence type="ECO:0000313" key="2">
    <source>
        <dbReference type="Proteomes" id="UP000319383"/>
    </source>
</evidence>
<proteinExistence type="predicted"/>
<protein>
    <submittedName>
        <fullName evidence="1">Uncharacterized protein</fullName>
    </submittedName>
</protein>
<accession>A0A517ZWC2</accession>
<reference evidence="1 2" key="1">
    <citation type="submission" date="2019-02" db="EMBL/GenBank/DDBJ databases">
        <title>Deep-cultivation of Planctomycetes and their phenomic and genomic characterization uncovers novel biology.</title>
        <authorList>
            <person name="Wiegand S."/>
            <person name="Jogler M."/>
            <person name="Boedeker C."/>
            <person name="Pinto D."/>
            <person name="Vollmers J."/>
            <person name="Rivas-Marin E."/>
            <person name="Kohn T."/>
            <person name="Peeters S.H."/>
            <person name="Heuer A."/>
            <person name="Rast P."/>
            <person name="Oberbeckmann S."/>
            <person name="Bunk B."/>
            <person name="Jeske O."/>
            <person name="Meyerdierks A."/>
            <person name="Storesund J.E."/>
            <person name="Kallscheuer N."/>
            <person name="Luecker S."/>
            <person name="Lage O.M."/>
            <person name="Pohl T."/>
            <person name="Merkel B.J."/>
            <person name="Hornburger P."/>
            <person name="Mueller R.-W."/>
            <person name="Bruemmer F."/>
            <person name="Labrenz M."/>
            <person name="Spormann A.M."/>
            <person name="Op den Camp H."/>
            <person name="Overmann J."/>
            <person name="Amann R."/>
            <person name="Jetten M.S.M."/>
            <person name="Mascher T."/>
            <person name="Medema M.H."/>
            <person name="Devos D.P."/>
            <person name="Kaster A.-K."/>
            <person name="Ovreas L."/>
            <person name="Rohde M."/>
            <person name="Galperin M.Y."/>
            <person name="Jogler C."/>
        </authorList>
    </citation>
    <scope>NUCLEOTIDE SEQUENCE [LARGE SCALE GENOMIC DNA]</scope>
    <source>
        <strain evidence="1 2">Mal52</strain>
    </source>
</reference>
<sequence>MGLFSKKDWNVIAVIFERPDLFRINGNRAQGKHADVIRDGAKNHQRTIYWAVFDQKRAFVEGAPGPGSKSVDTAVVKAMIRELPKLTTVQEVLKTLEAGKEEKISQGLVWDGYAKDH</sequence>
<gene>
    <name evidence="1" type="ORF">Mal52_52470</name>
</gene>